<reference evidence="2" key="2">
    <citation type="journal article" date="2019" name="Mol. Plant Microbe Interact.">
        <title>Genome sequence resources for four phytopathogenic fungi from the Colletotrichum orbiculare species complex.</title>
        <authorList>
            <person name="Gan P."/>
            <person name="Tsushima A."/>
            <person name="Narusaka M."/>
            <person name="Narusaka Y."/>
            <person name="Takano Y."/>
            <person name="Kubo Y."/>
            <person name="Shirasu K."/>
        </authorList>
    </citation>
    <scope>GENOME REANNOTATION</scope>
    <source>
        <strain evidence="2">104-T / ATCC 96160 / CBS 514.97 / LARS 414 / MAFF 240422</strain>
    </source>
</reference>
<reference evidence="2" key="1">
    <citation type="journal article" date="2013" name="New Phytol.">
        <title>Comparative genomic and transcriptomic analyses reveal the hemibiotrophic stage shift of Colletotrichum fungi.</title>
        <authorList>
            <person name="Gan P."/>
            <person name="Ikeda K."/>
            <person name="Irieda H."/>
            <person name="Narusaka M."/>
            <person name="O'Connell R.J."/>
            <person name="Narusaka Y."/>
            <person name="Takano Y."/>
            <person name="Kubo Y."/>
            <person name="Shirasu K."/>
        </authorList>
    </citation>
    <scope>NUCLEOTIDE SEQUENCE [LARGE SCALE GENOMIC DNA]</scope>
    <source>
        <strain evidence="2">104-T / ATCC 96160 / CBS 514.97 / LARS 414 / MAFF 240422</strain>
    </source>
</reference>
<proteinExistence type="predicted"/>
<evidence type="ECO:0000313" key="2">
    <source>
        <dbReference type="Proteomes" id="UP000014480"/>
    </source>
</evidence>
<evidence type="ECO:0000313" key="1">
    <source>
        <dbReference type="EMBL" id="TDZ22204.1"/>
    </source>
</evidence>
<protein>
    <submittedName>
        <fullName evidence="1">Uncharacterized protein</fullName>
    </submittedName>
</protein>
<dbReference type="EMBL" id="AMCV02000011">
    <property type="protein sequence ID" value="TDZ22204.1"/>
    <property type="molecule type" value="Genomic_DNA"/>
</dbReference>
<organism evidence="1 2">
    <name type="scientific">Colletotrichum orbiculare (strain 104-T / ATCC 96160 / CBS 514.97 / LARS 414 / MAFF 240422)</name>
    <name type="common">Cucumber anthracnose fungus</name>
    <name type="synonym">Colletotrichum lagenarium</name>
    <dbReference type="NCBI Taxonomy" id="1213857"/>
    <lineage>
        <taxon>Eukaryota</taxon>
        <taxon>Fungi</taxon>
        <taxon>Dikarya</taxon>
        <taxon>Ascomycota</taxon>
        <taxon>Pezizomycotina</taxon>
        <taxon>Sordariomycetes</taxon>
        <taxon>Hypocreomycetidae</taxon>
        <taxon>Glomerellales</taxon>
        <taxon>Glomerellaceae</taxon>
        <taxon>Colletotrichum</taxon>
        <taxon>Colletotrichum orbiculare species complex</taxon>
    </lineage>
</organism>
<gene>
    <name evidence="1" type="ORF">Cob_v005194</name>
</gene>
<comment type="caution">
    <text evidence="1">The sequence shown here is derived from an EMBL/GenBank/DDBJ whole genome shotgun (WGS) entry which is preliminary data.</text>
</comment>
<name>A0A484FXJ3_COLOR</name>
<dbReference type="AlphaFoldDB" id="A0A484FXJ3"/>
<keyword evidence="2" id="KW-1185">Reference proteome</keyword>
<accession>A0A484FXJ3</accession>
<dbReference type="Proteomes" id="UP000014480">
    <property type="component" value="Unassembled WGS sequence"/>
</dbReference>
<sequence>MNSPLLTLGSRVCPVERASRNDLVLDREDSRRIPRPTWADHATLWWEDRAAAFAEAVERDLSLYRGSLGSDKGSVSRRAQVEEMSASYPPRKARYNTWAKVLHLTVTAGIRGHKSHWEEGPAKASSPPLPRLLLLLVPSTLYSRYLLAYDCR</sequence>